<gene>
    <name evidence="1" type="ORF">NCTC11842_01710</name>
</gene>
<evidence type="ECO:0000313" key="1">
    <source>
        <dbReference type="EMBL" id="SPZ05290.1"/>
    </source>
</evidence>
<protein>
    <recommendedName>
        <fullName evidence="3">Phage protein</fullName>
    </recommendedName>
</protein>
<evidence type="ECO:0008006" key="3">
    <source>
        <dbReference type="Google" id="ProtNLM"/>
    </source>
</evidence>
<proteinExistence type="predicted"/>
<dbReference type="EMBL" id="UAUF01000010">
    <property type="protein sequence ID" value="SPZ05290.1"/>
    <property type="molecule type" value="Genomic_DNA"/>
</dbReference>
<accession>A0A2X2EF02</accession>
<dbReference type="AlphaFoldDB" id="A0A2X2EF02"/>
<dbReference type="RefSeq" id="WP_239383107.1">
    <property type="nucleotide sequence ID" value="NZ_DALZQD010000025.1"/>
</dbReference>
<evidence type="ECO:0000313" key="2">
    <source>
        <dbReference type="Proteomes" id="UP000250443"/>
    </source>
</evidence>
<reference evidence="1 2" key="1">
    <citation type="submission" date="2018-06" db="EMBL/GenBank/DDBJ databases">
        <authorList>
            <consortium name="Pathogen Informatics"/>
            <person name="Doyle S."/>
        </authorList>
    </citation>
    <scope>NUCLEOTIDE SEQUENCE [LARGE SCALE GENOMIC DNA]</scope>
    <source>
        <strain evidence="1 2">NCTC11842</strain>
    </source>
</reference>
<sequence>MVNLGDIPELTDRDQLVLAAAAVGYRIKNWENDVPTIIDQDGNERVWRPHQDDGDSRRLQVELAINILFNYDQNLIAVESPQCGVNRLNVNLVDEAEGGQDPYALSRSLTLLCAAAIAGDSFKQGMELNDDEL</sequence>
<name>A0A2X2EF02_PSELU</name>
<dbReference type="Proteomes" id="UP000250443">
    <property type="component" value="Unassembled WGS sequence"/>
</dbReference>
<organism evidence="1 2">
    <name type="scientific">Pseudomonas luteola</name>
    <dbReference type="NCBI Taxonomy" id="47886"/>
    <lineage>
        <taxon>Bacteria</taxon>
        <taxon>Pseudomonadati</taxon>
        <taxon>Pseudomonadota</taxon>
        <taxon>Gammaproteobacteria</taxon>
        <taxon>Pseudomonadales</taxon>
        <taxon>Pseudomonadaceae</taxon>
        <taxon>Pseudomonas</taxon>
    </lineage>
</organism>